<accession>A0A811V003</accession>
<evidence type="ECO:0000256" key="1">
    <source>
        <dbReference type="SAM" id="MobiDB-lite"/>
    </source>
</evidence>
<dbReference type="EMBL" id="CAJHJT010000034">
    <property type="protein sequence ID" value="CAD7003655.1"/>
    <property type="molecule type" value="Genomic_DNA"/>
</dbReference>
<proteinExistence type="predicted"/>
<name>A0A811V003_CERCA</name>
<organism evidence="2 3">
    <name type="scientific">Ceratitis capitata</name>
    <name type="common">Mediterranean fruit fly</name>
    <name type="synonym">Tephritis capitata</name>
    <dbReference type="NCBI Taxonomy" id="7213"/>
    <lineage>
        <taxon>Eukaryota</taxon>
        <taxon>Metazoa</taxon>
        <taxon>Ecdysozoa</taxon>
        <taxon>Arthropoda</taxon>
        <taxon>Hexapoda</taxon>
        <taxon>Insecta</taxon>
        <taxon>Pterygota</taxon>
        <taxon>Neoptera</taxon>
        <taxon>Endopterygota</taxon>
        <taxon>Diptera</taxon>
        <taxon>Brachycera</taxon>
        <taxon>Muscomorpha</taxon>
        <taxon>Tephritoidea</taxon>
        <taxon>Tephritidae</taxon>
        <taxon>Ceratitis</taxon>
        <taxon>Ceratitis</taxon>
    </lineage>
</organism>
<reference evidence="2" key="1">
    <citation type="submission" date="2020-11" db="EMBL/GenBank/DDBJ databases">
        <authorList>
            <person name="Whitehead M."/>
        </authorList>
    </citation>
    <scope>NUCLEOTIDE SEQUENCE</scope>
    <source>
        <strain evidence="2">EGII</strain>
    </source>
</reference>
<comment type="caution">
    <text evidence="2">The sequence shown here is derived from an EMBL/GenBank/DDBJ whole genome shotgun (WGS) entry which is preliminary data.</text>
</comment>
<sequence>MRMKKTSALSARLQYNGDLTSRPGKRDDEVITKVYSKYRSGKNKLHDSEIAIKPAHAYRAKPWV</sequence>
<feature type="region of interest" description="Disordered" evidence="1">
    <location>
        <begin position="1"/>
        <end position="24"/>
    </location>
</feature>
<dbReference type="Proteomes" id="UP000606786">
    <property type="component" value="Unassembled WGS sequence"/>
</dbReference>
<keyword evidence="3" id="KW-1185">Reference proteome</keyword>
<gene>
    <name evidence="2" type="ORF">CCAP1982_LOCUS12093</name>
</gene>
<dbReference type="AlphaFoldDB" id="A0A811V003"/>
<evidence type="ECO:0000313" key="2">
    <source>
        <dbReference type="EMBL" id="CAD7003655.1"/>
    </source>
</evidence>
<evidence type="ECO:0000313" key="3">
    <source>
        <dbReference type="Proteomes" id="UP000606786"/>
    </source>
</evidence>
<protein>
    <submittedName>
        <fullName evidence="2">(Mediterranean fruit fly) hypothetical protein</fullName>
    </submittedName>
</protein>